<reference evidence="3" key="3">
    <citation type="submission" date="2025-08" db="UniProtKB">
        <authorList>
            <consortium name="Ensembl"/>
        </authorList>
    </citation>
    <scope>IDENTIFICATION</scope>
</reference>
<comment type="similarity">
    <text evidence="1">Belongs to the sulfotransferase 1 family.</text>
</comment>
<organism evidence="3 4">
    <name type="scientific">Ciona intestinalis</name>
    <name type="common">Transparent sea squirt</name>
    <name type="synonym">Ascidia intestinalis</name>
    <dbReference type="NCBI Taxonomy" id="7719"/>
    <lineage>
        <taxon>Eukaryota</taxon>
        <taxon>Metazoa</taxon>
        <taxon>Chordata</taxon>
        <taxon>Tunicata</taxon>
        <taxon>Ascidiacea</taxon>
        <taxon>Phlebobranchia</taxon>
        <taxon>Cionidae</taxon>
        <taxon>Ciona</taxon>
    </lineage>
</organism>
<dbReference type="Proteomes" id="UP000008144">
    <property type="component" value="Chromosome 5"/>
</dbReference>
<reference evidence="4" key="1">
    <citation type="journal article" date="2002" name="Science">
        <title>The draft genome of Ciona intestinalis: insights into chordate and vertebrate origins.</title>
        <authorList>
            <person name="Dehal P."/>
            <person name="Satou Y."/>
            <person name="Campbell R.K."/>
            <person name="Chapman J."/>
            <person name="Degnan B."/>
            <person name="De Tomaso A."/>
            <person name="Davidson B."/>
            <person name="Di Gregorio A."/>
            <person name="Gelpke M."/>
            <person name="Goodstein D.M."/>
            <person name="Harafuji N."/>
            <person name="Hastings K.E."/>
            <person name="Ho I."/>
            <person name="Hotta K."/>
            <person name="Huang W."/>
            <person name="Kawashima T."/>
            <person name="Lemaire P."/>
            <person name="Martinez D."/>
            <person name="Meinertzhagen I.A."/>
            <person name="Necula S."/>
            <person name="Nonaka M."/>
            <person name="Putnam N."/>
            <person name="Rash S."/>
            <person name="Saiga H."/>
            <person name="Satake M."/>
            <person name="Terry A."/>
            <person name="Yamada L."/>
            <person name="Wang H.G."/>
            <person name="Awazu S."/>
            <person name="Azumi K."/>
            <person name="Boore J."/>
            <person name="Branno M."/>
            <person name="Chin-Bow S."/>
            <person name="DeSantis R."/>
            <person name="Doyle S."/>
            <person name="Francino P."/>
            <person name="Keys D.N."/>
            <person name="Haga S."/>
            <person name="Hayashi H."/>
            <person name="Hino K."/>
            <person name="Imai K.S."/>
            <person name="Inaba K."/>
            <person name="Kano S."/>
            <person name="Kobayashi K."/>
            <person name="Kobayashi M."/>
            <person name="Lee B.I."/>
            <person name="Makabe K.W."/>
            <person name="Manohar C."/>
            <person name="Matassi G."/>
            <person name="Medina M."/>
            <person name="Mochizuki Y."/>
            <person name="Mount S."/>
            <person name="Morishita T."/>
            <person name="Miura S."/>
            <person name="Nakayama A."/>
            <person name="Nishizaka S."/>
            <person name="Nomoto H."/>
            <person name="Ohta F."/>
            <person name="Oishi K."/>
            <person name="Rigoutsos I."/>
            <person name="Sano M."/>
            <person name="Sasaki A."/>
            <person name="Sasakura Y."/>
            <person name="Shoguchi E."/>
            <person name="Shin-i T."/>
            <person name="Spagnuolo A."/>
            <person name="Stainier D."/>
            <person name="Suzuki M.M."/>
            <person name="Tassy O."/>
            <person name="Takatori N."/>
            <person name="Tokuoka M."/>
            <person name="Yagi K."/>
            <person name="Yoshizaki F."/>
            <person name="Wada S."/>
            <person name="Zhang C."/>
            <person name="Hyatt P.D."/>
            <person name="Larimer F."/>
            <person name="Detter C."/>
            <person name="Doggett N."/>
            <person name="Glavina T."/>
            <person name="Hawkins T."/>
            <person name="Richardson P."/>
            <person name="Lucas S."/>
            <person name="Kohara Y."/>
            <person name="Levine M."/>
            <person name="Satoh N."/>
            <person name="Rokhsar D.S."/>
        </authorList>
    </citation>
    <scope>NUCLEOTIDE SEQUENCE [LARGE SCALE GENOMIC DNA]</scope>
</reference>
<sequence length="404" mass="46639">CNIPLPLSVIPALPLLIIEPLGKGSKPLPPPIITPLPLLTTPLPLSTNKVPSMVKNQTPYGKRVSSYSRQKVVILFTTKRSGSTFLGEVFNQNPEAFYLFEPLFPFTRTCDLLREERINALRQFTECNFKNISEIYKNAFTVLEHTDKYAQCLKNNICFEERHLPLLARYESACQQSNYSNCQLPLKPTIISAICSKSKLVVYKILRVCELQNLAHLIKTEDLDIRIVHLVRDPRAILSSRMKVYYTSKLCCFQLIEDQTNNETLKAEAKTLCNRLRKNIRFSNSYWKGQNGEYMRIRHEDITTNPMQVVREIYRFVDEPVPHSIQDWVNNSMSAEETTISEFSTVRKPSDVLNKWRRALNFPTVQLIQAECLDVLQNLGYLTVKNEKEQNDETLPLCEKQAYL</sequence>
<dbReference type="Gene3D" id="3.40.50.300">
    <property type="entry name" value="P-loop containing nucleotide triphosphate hydrolases"/>
    <property type="match status" value="1"/>
</dbReference>
<proteinExistence type="inferred from homology"/>
<evidence type="ECO:0000313" key="3">
    <source>
        <dbReference type="Ensembl" id="ENSCINP00000022864.2"/>
    </source>
</evidence>
<name>F6TV13_CIOIN</name>
<feature type="domain" description="Sulfotransferase" evidence="2">
    <location>
        <begin position="73"/>
        <end position="365"/>
    </location>
</feature>
<dbReference type="EC" id="2.8.2.-" evidence="1"/>
<dbReference type="SUPFAM" id="SSF52540">
    <property type="entry name" value="P-loop containing nucleoside triphosphate hydrolases"/>
    <property type="match status" value="1"/>
</dbReference>
<dbReference type="GeneTree" id="ENSGT00940000164976"/>
<dbReference type="InParanoid" id="F6TV13"/>
<dbReference type="EMBL" id="EAAA01002188">
    <property type="status" value="NOT_ANNOTATED_CDS"/>
    <property type="molecule type" value="Genomic_DNA"/>
</dbReference>
<dbReference type="GO" id="GO:0006790">
    <property type="term" value="P:sulfur compound metabolic process"/>
    <property type="evidence" value="ECO:0000318"/>
    <property type="project" value="GO_Central"/>
</dbReference>
<evidence type="ECO:0000259" key="2">
    <source>
        <dbReference type="Pfam" id="PF00685"/>
    </source>
</evidence>
<dbReference type="InterPro" id="IPR051135">
    <property type="entry name" value="Gal/GlcNAc/GalNAc_ST"/>
</dbReference>
<reference evidence="3" key="4">
    <citation type="submission" date="2025-09" db="UniProtKB">
        <authorList>
            <consortium name="Ensembl"/>
        </authorList>
    </citation>
    <scope>IDENTIFICATION</scope>
</reference>
<dbReference type="InterPro" id="IPR000863">
    <property type="entry name" value="Sulfotransferase_dom"/>
</dbReference>
<dbReference type="GO" id="GO:0006044">
    <property type="term" value="P:N-acetylglucosamine metabolic process"/>
    <property type="evidence" value="ECO:0000318"/>
    <property type="project" value="GO_Central"/>
</dbReference>
<keyword evidence="1" id="KW-0808">Transferase</keyword>
<dbReference type="OMA" id="REWINAN"/>
<dbReference type="InterPro" id="IPR027417">
    <property type="entry name" value="P-loop_NTPase"/>
</dbReference>
<accession>F6TV13</accession>
<evidence type="ECO:0000256" key="1">
    <source>
        <dbReference type="RuleBase" id="RU361155"/>
    </source>
</evidence>
<dbReference type="Ensembl" id="ENSCINT00000023110.2">
    <property type="protein sequence ID" value="ENSCINP00000022864.2"/>
    <property type="gene ID" value="ENSCING00000012172.2"/>
</dbReference>
<protein>
    <recommendedName>
        <fullName evidence="1">Sulfotransferase</fullName>
        <ecNumber evidence="1">2.8.2.-</ecNumber>
    </recommendedName>
</protein>
<reference evidence="3" key="2">
    <citation type="journal article" date="2008" name="Genome Biol.">
        <title>Improved genome assembly and evidence-based global gene model set for the chordate Ciona intestinalis: new insight into intron and operon populations.</title>
        <authorList>
            <person name="Satou Y."/>
            <person name="Mineta K."/>
            <person name="Ogasawara M."/>
            <person name="Sasakura Y."/>
            <person name="Shoguchi E."/>
            <person name="Ueno K."/>
            <person name="Yamada L."/>
            <person name="Matsumoto J."/>
            <person name="Wasserscheid J."/>
            <person name="Dewar K."/>
            <person name="Wiley G.B."/>
            <person name="Macmil S.L."/>
            <person name="Roe B.A."/>
            <person name="Zeller R.W."/>
            <person name="Hastings K.E."/>
            <person name="Lemaire P."/>
            <person name="Lindquist E."/>
            <person name="Endo T."/>
            <person name="Hotta K."/>
            <person name="Inaba K."/>
        </authorList>
    </citation>
    <scope>NUCLEOTIDE SEQUENCE [LARGE SCALE GENOMIC DNA]</scope>
    <source>
        <strain evidence="3">wild type</strain>
    </source>
</reference>
<keyword evidence="4" id="KW-1185">Reference proteome</keyword>
<dbReference type="PANTHER" id="PTHR10704">
    <property type="entry name" value="CARBOHYDRATE SULFOTRANSFERASE"/>
    <property type="match status" value="1"/>
</dbReference>
<dbReference type="PANTHER" id="PTHR10704:SF71">
    <property type="entry name" value="CARBOHYDRATE SULFOTRANSFERASE 1-LIKE"/>
    <property type="match status" value="1"/>
</dbReference>
<dbReference type="GO" id="GO:0001517">
    <property type="term" value="F:N-acetylglucosamine 6-O-sulfotransferase activity"/>
    <property type="evidence" value="ECO:0000318"/>
    <property type="project" value="GO_Central"/>
</dbReference>
<dbReference type="HOGENOM" id="CLU_028381_3_0_1"/>
<dbReference type="STRING" id="7719.ENSCINP00000022864"/>
<dbReference type="FunFam" id="3.40.50.300:FF:005103">
    <property type="entry name" value="Sulfotransferase"/>
    <property type="match status" value="1"/>
</dbReference>
<dbReference type="Pfam" id="PF00685">
    <property type="entry name" value="Sulfotransfer_1"/>
    <property type="match status" value="1"/>
</dbReference>
<dbReference type="AlphaFoldDB" id="F6TV13"/>
<evidence type="ECO:0000313" key="4">
    <source>
        <dbReference type="Proteomes" id="UP000008144"/>
    </source>
</evidence>